<dbReference type="Gene3D" id="1.10.10.60">
    <property type="entry name" value="Homeodomain-like"/>
    <property type="match status" value="1"/>
</dbReference>
<keyword evidence="2" id="KW-0238">DNA-binding</keyword>
<dbReference type="SUPFAM" id="SSF46689">
    <property type="entry name" value="Homeodomain-like"/>
    <property type="match status" value="1"/>
</dbReference>
<organism evidence="5">
    <name type="scientific">freshwater metagenome</name>
    <dbReference type="NCBI Taxonomy" id="449393"/>
    <lineage>
        <taxon>unclassified sequences</taxon>
        <taxon>metagenomes</taxon>
        <taxon>ecological metagenomes</taxon>
    </lineage>
</organism>
<dbReference type="AlphaFoldDB" id="A0A6J7HH16"/>
<sequence length="354" mass="38140">MRAEDDFLRDPATLSARLAVPRSVISAGLLTEFAQDYGVDRDALYAGTGIDPDVLGRPDGEITAAQELALVGNLVAATDGVPALGLEAGTRYHLTTHGPLGFAVMSSPTVRAALDVVVRFADLTFSYARIAVEPVEEGVRIAFDDRDVAARMPPAVRRFLAERDLVALETTQREVLGGTDAVVAVQLAHPAPAYADRYAGYLPCEPRFGADVHALIVDPATLDVPLPQAELRTTAIFEQHCHRLLAQRRRRVGLSGAVRAELVRRPADRPSQADVAAALAMSERTVRRRLALEGTSFQELVDETTSILARELLDGGLTVEETAHRLGYSGASSFSHAFRRWTGTTPGGRGTARR</sequence>
<dbReference type="GO" id="GO:0003700">
    <property type="term" value="F:DNA-binding transcription factor activity"/>
    <property type="evidence" value="ECO:0007669"/>
    <property type="project" value="InterPro"/>
</dbReference>
<evidence type="ECO:0000256" key="1">
    <source>
        <dbReference type="ARBA" id="ARBA00023015"/>
    </source>
</evidence>
<evidence type="ECO:0000256" key="3">
    <source>
        <dbReference type="ARBA" id="ARBA00023163"/>
    </source>
</evidence>
<accession>A0A6J7HH16</accession>
<evidence type="ECO:0000259" key="4">
    <source>
        <dbReference type="PROSITE" id="PS01124"/>
    </source>
</evidence>
<keyword evidence="1" id="KW-0805">Transcription regulation</keyword>
<gene>
    <name evidence="5" type="ORF">UFOPK3564_01723</name>
</gene>
<dbReference type="InterPro" id="IPR009057">
    <property type="entry name" value="Homeodomain-like_sf"/>
</dbReference>
<dbReference type="EMBL" id="CAFBMK010000095">
    <property type="protein sequence ID" value="CAB4918802.1"/>
    <property type="molecule type" value="Genomic_DNA"/>
</dbReference>
<dbReference type="PROSITE" id="PS01124">
    <property type="entry name" value="HTH_ARAC_FAMILY_2"/>
    <property type="match status" value="1"/>
</dbReference>
<dbReference type="InterPro" id="IPR032687">
    <property type="entry name" value="AraC-type_N"/>
</dbReference>
<dbReference type="GO" id="GO:0000976">
    <property type="term" value="F:transcription cis-regulatory region binding"/>
    <property type="evidence" value="ECO:0007669"/>
    <property type="project" value="TreeGrafter"/>
</dbReference>
<dbReference type="GO" id="GO:0005829">
    <property type="term" value="C:cytosol"/>
    <property type="evidence" value="ECO:0007669"/>
    <property type="project" value="TreeGrafter"/>
</dbReference>
<evidence type="ECO:0000313" key="5">
    <source>
        <dbReference type="EMBL" id="CAB4918802.1"/>
    </source>
</evidence>
<dbReference type="PANTHER" id="PTHR47894">
    <property type="entry name" value="HTH-TYPE TRANSCRIPTIONAL REGULATOR GADX"/>
    <property type="match status" value="1"/>
</dbReference>
<dbReference type="InterPro" id="IPR018060">
    <property type="entry name" value="HTH_AraC"/>
</dbReference>
<reference evidence="5" key="1">
    <citation type="submission" date="2020-05" db="EMBL/GenBank/DDBJ databases">
        <authorList>
            <person name="Chiriac C."/>
            <person name="Salcher M."/>
            <person name="Ghai R."/>
            <person name="Kavagutti S V."/>
        </authorList>
    </citation>
    <scope>NUCLEOTIDE SEQUENCE</scope>
</reference>
<dbReference type="Pfam" id="PF12833">
    <property type="entry name" value="HTH_18"/>
    <property type="match status" value="1"/>
</dbReference>
<evidence type="ECO:0000256" key="2">
    <source>
        <dbReference type="ARBA" id="ARBA00023125"/>
    </source>
</evidence>
<protein>
    <submittedName>
        <fullName evidence="5">Unannotated protein</fullName>
    </submittedName>
</protein>
<keyword evidence="3" id="KW-0804">Transcription</keyword>
<proteinExistence type="predicted"/>
<dbReference type="PANTHER" id="PTHR47894:SF1">
    <property type="entry name" value="HTH-TYPE TRANSCRIPTIONAL REGULATOR VQSM"/>
    <property type="match status" value="1"/>
</dbReference>
<dbReference type="Pfam" id="PF12625">
    <property type="entry name" value="Arabinose_bd"/>
    <property type="match status" value="1"/>
</dbReference>
<name>A0A6J7HH16_9ZZZZ</name>
<feature type="domain" description="HTH araC/xylS-type" evidence="4">
    <location>
        <begin position="256"/>
        <end position="346"/>
    </location>
</feature>
<dbReference type="SMART" id="SM00342">
    <property type="entry name" value="HTH_ARAC"/>
    <property type="match status" value="1"/>
</dbReference>